<dbReference type="Pfam" id="PF22969">
    <property type="entry name" value="Ig_NUP210_2nd"/>
    <property type="match status" value="1"/>
</dbReference>
<reference evidence="13 14" key="1">
    <citation type="submission" date="2024-02" db="EMBL/GenBank/DDBJ databases">
        <title>Chromosome-level genome assembly of the Eurasian Minnow (Phoxinus phoxinus).</title>
        <authorList>
            <person name="Oriowo T.O."/>
            <person name="Martin S."/>
            <person name="Stange M."/>
            <person name="Chrysostomakis Y."/>
            <person name="Brown T."/>
            <person name="Winkler S."/>
            <person name="Kukowka S."/>
            <person name="Myers E.W."/>
            <person name="Bohne A."/>
        </authorList>
    </citation>
    <scope>NUCLEOTIDE SEQUENCE [LARGE SCALE GENOMIC DNA]</scope>
    <source>
        <strain evidence="13">ZFMK-TIS-60720</strain>
        <tissue evidence="13">Whole Organism</tissue>
    </source>
</reference>
<evidence type="ECO:0000256" key="1">
    <source>
        <dbReference type="ARBA" id="ARBA00004590"/>
    </source>
</evidence>
<dbReference type="SMART" id="SM00635">
    <property type="entry name" value="BID_2"/>
    <property type="match status" value="1"/>
</dbReference>
<dbReference type="InterPro" id="IPR055094">
    <property type="entry name" value="NUP210_Ig15"/>
</dbReference>
<dbReference type="SUPFAM" id="SSF49373">
    <property type="entry name" value="Invasin/intimin cell-adhesion fragments"/>
    <property type="match status" value="1"/>
</dbReference>
<dbReference type="Pfam" id="PF26184">
    <property type="entry name" value="Ig_NUP210_8th"/>
    <property type="match status" value="1"/>
</dbReference>
<keyword evidence="7" id="KW-0325">Glycoprotein</keyword>
<evidence type="ECO:0000256" key="8">
    <source>
        <dbReference type="ARBA" id="ARBA00023242"/>
    </source>
</evidence>
<dbReference type="Pfam" id="PF25354">
    <property type="entry name" value="Ig_NUP210_16th"/>
    <property type="match status" value="1"/>
</dbReference>
<dbReference type="InterPro" id="IPR058779">
    <property type="entry name" value="Ig_NUP210_13th"/>
</dbReference>
<dbReference type="GO" id="GO:0005643">
    <property type="term" value="C:nuclear pore"/>
    <property type="evidence" value="ECO:0007669"/>
    <property type="project" value="TreeGrafter"/>
</dbReference>
<dbReference type="InterPro" id="IPR055095">
    <property type="entry name" value="NUP210_Ig_C"/>
</dbReference>
<protein>
    <recommendedName>
        <fullName evidence="12">BIG2 domain-containing protein</fullName>
    </recommendedName>
</protein>
<name>A0AAN9D1X9_9TELE</name>
<evidence type="ECO:0000256" key="9">
    <source>
        <dbReference type="SAM" id="MobiDB-lite"/>
    </source>
</evidence>
<dbReference type="Pfam" id="PF22962">
    <property type="entry name" value="Ig_NUP210_7th"/>
    <property type="match status" value="1"/>
</dbReference>
<keyword evidence="4 11" id="KW-0732">Signal</keyword>
<keyword evidence="6 10" id="KW-0472">Membrane</keyword>
<dbReference type="InterPro" id="IPR055097">
    <property type="entry name" value="Ig_NUP210_2nd"/>
</dbReference>
<feature type="chain" id="PRO_5042944914" description="BIG2 domain-containing protein" evidence="11">
    <location>
        <begin position="24"/>
        <end position="1906"/>
    </location>
</feature>
<dbReference type="InterPro" id="IPR055096">
    <property type="entry name" value="Ig_NUP210_1st"/>
</dbReference>
<organism evidence="13 14">
    <name type="scientific">Phoxinus phoxinus</name>
    <name type="common">Eurasian minnow</name>
    <dbReference type="NCBI Taxonomy" id="58324"/>
    <lineage>
        <taxon>Eukaryota</taxon>
        <taxon>Metazoa</taxon>
        <taxon>Chordata</taxon>
        <taxon>Craniata</taxon>
        <taxon>Vertebrata</taxon>
        <taxon>Euteleostomi</taxon>
        <taxon>Actinopterygii</taxon>
        <taxon>Neopterygii</taxon>
        <taxon>Teleostei</taxon>
        <taxon>Ostariophysi</taxon>
        <taxon>Cypriniformes</taxon>
        <taxon>Leuciscidae</taxon>
        <taxon>Phoxininae</taxon>
        <taxon>Phoxinus</taxon>
    </lineage>
</organism>
<evidence type="ECO:0000256" key="7">
    <source>
        <dbReference type="ARBA" id="ARBA00023180"/>
    </source>
</evidence>
<keyword evidence="14" id="KW-1185">Reference proteome</keyword>
<dbReference type="PANTHER" id="PTHR23019:SF1">
    <property type="entry name" value="NUCLEAR PORE MEMBRANE GLYCOPROTEIN 210-LIKE"/>
    <property type="match status" value="1"/>
</dbReference>
<feature type="signal peptide" evidence="11">
    <location>
        <begin position="1"/>
        <end position="23"/>
    </location>
</feature>
<evidence type="ECO:0000256" key="2">
    <source>
        <dbReference type="ARBA" id="ARBA00007313"/>
    </source>
</evidence>
<feature type="compositionally biased region" description="Polar residues" evidence="9">
    <location>
        <begin position="582"/>
        <end position="595"/>
    </location>
</feature>
<evidence type="ECO:0000313" key="13">
    <source>
        <dbReference type="EMBL" id="KAK7157646.1"/>
    </source>
</evidence>
<dbReference type="Pfam" id="PF24991">
    <property type="entry name" value="Ig_NUP210_4th"/>
    <property type="match status" value="1"/>
</dbReference>
<evidence type="ECO:0000256" key="6">
    <source>
        <dbReference type="ARBA" id="ARBA00023136"/>
    </source>
</evidence>
<dbReference type="InterPro" id="IPR045197">
    <property type="entry name" value="NUP210-like"/>
</dbReference>
<accession>A0AAN9D1X9</accession>
<feature type="region of interest" description="Disordered" evidence="9">
    <location>
        <begin position="575"/>
        <end position="595"/>
    </location>
</feature>
<dbReference type="Pfam" id="PF26181">
    <property type="entry name" value="Ig_NUP210_13th"/>
    <property type="match status" value="1"/>
</dbReference>
<dbReference type="InterPro" id="IPR057586">
    <property type="entry name" value="Ig_NUP210_16th"/>
</dbReference>
<dbReference type="Pfam" id="PF24902">
    <property type="entry name" value="Ig_NUP210_9th"/>
    <property type="match status" value="1"/>
</dbReference>
<dbReference type="Pfam" id="PF26183">
    <property type="entry name" value="Ig_NUP210_14th"/>
    <property type="match status" value="1"/>
</dbReference>
<feature type="domain" description="BIG2" evidence="12">
    <location>
        <begin position="1107"/>
        <end position="1182"/>
    </location>
</feature>
<dbReference type="Pfam" id="PF22957">
    <property type="entry name" value="NUP210_Ig"/>
    <property type="match status" value="1"/>
</dbReference>
<dbReference type="PANTHER" id="PTHR23019">
    <property type="entry name" value="NUCLEAR PORE MEMBRANE GLYCOPROTEIN GP210-RELATED"/>
    <property type="match status" value="1"/>
</dbReference>
<sequence>MPMMERAVWVILLMSSLIALSKSTKLNVPKLLLPLSVHVPVNITLTAQRGCYKWVSSKPETVRVYPLSALSPPAPLPLSSCSQQCLVSALSSPQAVPIRTVVQAQDPVTGHILRCDVIIDRIERIKIVTTARQLFTDDPPLQLSVQAFDSEGNTFSCLAGLKFNWRLAKESDALQAVRFVRYHDGGYVPPPHILSLEDVGQRGESVLLHGIHSGSTLITASFLHSEHKHVEAASVTLFVIDRLHLSPAGDTYLLQGSTVRYSLWKTEQEGETEVTLSEEGYGLAVDGFRMYHHDIICVERETATVTALKPGHATLSVEHNNLPPEIMSQLPRASVYVVKPSYMTLSVEEEEDRWVLETGRQYYLTVRIHDSEGHVVHLSQNVVIVVEETEGLVALESLSDPSCHLLQTIMKGKTLIQASLYSIVSEDGEEWPVIPPIRVRQEVEIYNPLTLQPSVIVFPWQPHNQLYQHKIQVEGGSGSVNWEESDSGIATVTVEGVVLAGKRRGQVEIQVSDSKNILHKVVGKVMVVRPGRLQLISQRGDCRVGDRIDIPFALWGIQDPPNTCYQTPYVFDTHSNTHRSTRTNSQANFLSDTQNPQCGESQLEDRNLVAVTDCSQLSLHVHTEPSGIFTRMSGSLSPGAEFCGGVRMEALSQGHAVVTITVVTEACNISETTTLVAYSPLKSLASEVLLSVGSSLVVIFEGGPQPWPPAPFRFYSDIEVLPIGSVTVDALSPTQARTPRHAYQVMCTSVGKQWLVFRCGNTPGPFNEIPVVEESRVHVACGIPASLSLSLLSSTTSSPSSHSSIPLFSHHYSCTQPQYPCGLLSVSSTRDATLQLSVFDQKGVQFDNFTSCSVRWSSSDPGLLSLGQSTMTAANRPTQTGYKLHACQVLQSHRQTGTVTVNVTLTCPMMLTAPASQCVNLRLVDDVQWARHSVTLFNHPKVTENLTLIYGSGHFHIHLQDNQLASINHMMDTNVIQVSPLLSGSSTILAHDLCLTSDPAVASILVSDITDFQIDFINIIEVRHSAVVRVRVLDSKNQPFLHHFLLLMNLMLIPSSSIISVEEAGPVDEYSVGFHVTGLAVGVVSLHLSAVDGHGRVISSSHKNMQVYPPFSLQPSKLALAVGSVRQVKLEGGPHPQSSVRFSVSDSSIAVVTETGLVRGVAVGVVKLRGALQTQDTEAPLTFVQDEVEVFNLTAVRIQAPLVSLSVGTEMPVYVMGRDSGQNPLSLGSVESGFRFHWSLSKPCVLEIKPRHAQVGVSASPSHSYSVLVRAEAPGRTSLKVRVQLEEIHTSNTSFSDHLTDEIQILVFEEMKLTTGSLGSILMSPLSQYTLQSNKDSVCPVRYTFSRCVSGAGLVTVDDQGVLRTGPDTGVALLEVFAVDICGINQTLLISVKVSTVWFVRALTVSSVNSDDERALPAYPLGWSIHIKALYYDNMGQQFHSHNMQTLVTTNRDDLVQLIVDKDNQSFLVQTVSSGLTVLRVQGDPIKPFLSDYTSLFVVPAISEPPGFLRPGDIFCFSSPITDQQGRRGRWNVSSSQILQINSETGVAFAKNSGTVVVYYRLEGGQQTFREVTVESASIPVIILPADRLLTNWPEASEYTVRVDLNTSAANIAQCNLDKWEVIEEKLHPEAELLCSLHFGTPYLDIRILQDIFHATPFYNTDTAQYSCRISVQPQSDSILHLLSSLPVSIYLSACLQTQSAPAALPSHPNSPPSFQSSVRLQYVPAFHCPVTKIKLSSQQPVAEITVFGTTDMLSALRVQSDTADIVLSDPVRSDGDLTLLLIRVYSASHFLDQVPSTAIITLYTDLSPQTHVVMVTRVMDSQESGHLGANFGLLFILIFALFAVLATTAALFIAYNTMLSLTQTVPTVLRLSNTEEDNKYLYLWITPSLQTQKVLQRKQWLWNTN</sequence>
<evidence type="ECO:0000256" key="5">
    <source>
        <dbReference type="ARBA" id="ARBA00022989"/>
    </source>
</evidence>
<dbReference type="InterPro" id="IPR056897">
    <property type="entry name" value="Ig_NUP210_4th"/>
</dbReference>
<dbReference type="EMBL" id="JAYKXH010000009">
    <property type="protein sequence ID" value="KAK7157646.1"/>
    <property type="molecule type" value="Genomic_DNA"/>
</dbReference>
<dbReference type="Pfam" id="PF26182">
    <property type="entry name" value="Ig_NUP210_5th"/>
    <property type="match status" value="1"/>
</dbReference>
<dbReference type="InterPro" id="IPR008964">
    <property type="entry name" value="Invasin/intimin_cell_adhesion"/>
</dbReference>
<evidence type="ECO:0000256" key="4">
    <source>
        <dbReference type="ARBA" id="ARBA00022729"/>
    </source>
</evidence>
<dbReference type="InterPro" id="IPR003343">
    <property type="entry name" value="Big_2"/>
</dbReference>
<dbReference type="Pfam" id="PF22967">
    <property type="entry name" value="Ig_NUP210_1st"/>
    <property type="match status" value="1"/>
</dbReference>
<evidence type="ECO:0000259" key="12">
    <source>
        <dbReference type="SMART" id="SM00635"/>
    </source>
</evidence>
<dbReference type="GO" id="GO:0031965">
    <property type="term" value="C:nuclear membrane"/>
    <property type="evidence" value="ECO:0007669"/>
    <property type="project" value="UniProtKB-SubCell"/>
</dbReference>
<comment type="caution">
    <text evidence="13">The sequence shown here is derived from an EMBL/GenBank/DDBJ whole genome shotgun (WGS) entry which is preliminary data.</text>
</comment>
<dbReference type="InterPro" id="IPR056898">
    <property type="entry name" value="Ig_NUP210_6th"/>
</dbReference>
<gene>
    <name evidence="13" type="ORF">R3I93_008974</name>
</gene>
<evidence type="ECO:0000256" key="11">
    <source>
        <dbReference type="SAM" id="SignalP"/>
    </source>
</evidence>
<comment type="subcellular location">
    <subcellularLocation>
        <location evidence="1">Nucleus membrane</location>
        <topology evidence="1">Single-pass membrane protein</topology>
    </subcellularLocation>
</comment>
<dbReference type="InterPro" id="IPR055099">
    <property type="entry name" value="Ig_NUP210_7th"/>
</dbReference>
<keyword evidence="8" id="KW-0539">Nucleus</keyword>
<dbReference type="Pfam" id="PF22959">
    <property type="entry name" value="Ig_NUP210_15th"/>
    <property type="match status" value="1"/>
</dbReference>
<evidence type="ECO:0000313" key="14">
    <source>
        <dbReference type="Proteomes" id="UP001364617"/>
    </source>
</evidence>
<dbReference type="InterPro" id="IPR056899">
    <property type="entry name" value="Ig_NUP210_9th"/>
</dbReference>
<evidence type="ECO:0000256" key="3">
    <source>
        <dbReference type="ARBA" id="ARBA00022692"/>
    </source>
</evidence>
<keyword evidence="3 10" id="KW-0812">Transmembrane</keyword>
<feature type="transmembrane region" description="Helical" evidence="10">
    <location>
        <begin position="1832"/>
        <end position="1856"/>
    </location>
</feature>
<keyword evidence="5 10" id="KW-1133">Transmembrane helix</keyword>
<proteinExistence type="inferred from homology"/>
<dbReference type="Pfam" id="PF02368">
    <property type="entry name" value="Big_2"/>
    <property type="match status" value="1"/>
</dbReference>
<evidence type="ECO:0000256" key="10">
    <source>
        <dbReference type="SAM" id="Phobius"/>
    </source>
</evidence>
<dbReference type="Pfam" id="PF22963">
    <property type="entry name" value="Ig_NUP210_3rd"/>
    <property type="match status" value="1"/>
</dbReference>
<comment type="similarity">
    <text evidence="2">Belongs to the NUP210 family.</text>
</comment>
<dbReference type="InterPro" id="IPR055098">
    <property type="entry name" value="Ig_NUP210_3rd"/>
</dbReference>
<dbReference type="Proteomes" id="UP001364617">
    <property type="component" value="Unassembled WGS sequence"/>
</dbReference>
<dbReference type="Pfam" id="PF24935">
    <property type="entry name" value="Ig_NUP210_6th"/>
    <property type="match status" value="1"/>
</dbReference>